<dbReference type="OrthoDB" id="10496799at2759"/>
<dbReference type="Proteomes" id="UP000824120">
    <property type="component" value="Chromosome 8"/>
</dbReference>
<dbReference type="AlphaFoldDB" id="A0A9J5Y0Y8"/>
<keyword evidence="2" id="KW-1185">Reference proteome</keyword>
<name>A0A9J5Y0Y8_SOLCO</name>
<gene>
    <name evidence="1" type="ORF">H5410_043518</name>
</gene>
<accession>A0A9J5Y0Y8</accession>
<proteinExistence type="predicted"/>
<sequence length="174" mass="19293">MMSVHQGIKLELLKIWRNFLNENQHSLTTNRTLVHIDDEGQNNAAIIVASKIDDGQQINETRGDVVLIEKLGHPLASNAIVELALDPASAKVVADGVQYDARGVETIECLVDNMTQLVDNANKKIESDVKTNLIALMNAISTYDEDISEEGEEEEMLDYCFVSAVRNVDISPRQ</sequence>
<protein>
    <submittedName>
        <fullName evidence="1">Uncharacterized protein</fullName>
    </submittedName>
</protein>
<evidence type="ECO:0000313" key="1">
    <source>
        <dbReference type="EMBL" id="KAG5593004.1"/>
    </source>
</evidence>
<organism evidence="1 2">
    <name type="scientific">Solanum commersonii</name>
    <name type="common">Commerson's wild potato</name>
    <name type="synonym">Commerson's nightshade</name>
    <dbReference type="NCBI Taxonomy" id="4109"/>
    <lineage>
        <taxon>Eukaryota</taxon>
        <taxon>Viridiplantae</taxon>
        <taxon>Streptophyta</taxon>
        <taxon>Embryophyta</taxon>
        <taxon>Tracheophyta</taxon>
        <taxon>Spermatophyta</taxon>
        <taxon>Magnoliopsida</taxon>
        <taxon>eudicotyledons</taxon>
        <taxon>Gunneridae</taxon>
        <taxon>Pentapetalae</taxon>
        <taxon>asterids</taxon>
        <taxon>lamiids</taxon>
        <taxon>Solanales</taxon>
        <taxon>Solanaceae</taxon>
        <taxon>Solanoideae</taxon>
        <taxon>Solaneae</taxon>
        <taxon>Solanum</taxon>
    </lineage>
</organism>
<evidence type="ECO:0000313" key="2">
    <source>
        <dbReference type="Proteomes" id="UP000824120"/>
    </source>
</evidence>
<reference evidence="1 2" key="1">
    <citation type="submission" date="2020-09" db="EMBL/GenBank/DDBJ databases">
        <title>De no assembly of potato wild relative species, Solanum commersonii.</title>
        <authorList>
            <person name="Cho K."/>
        </authorList>
    </citation>
    <scope>NUCLEOTIDE SEQUENCE [LARGE SCALE GENOMIC DNA]</scope>
    <source>
        <strain evidence="1">LZ3.2</strain>
        <tissue evidence="1">Leaf</tissue>
    </source>
</reference>
<dbReference type="EMBL" id="JACXVP010000008">
    <property type="protein sequence ID" value="KAG5593004.1"/>
    <property type="molecule type" value="Genomic_DNA"/>
</dbReference>
<comment type="caution">
    <text evidence="1">The sequence shown here is derived from an EMBL/GenBank/DDBJ whole genome shotgun (WGS) entry which is preliminary data.</text>
</comment>